<dbReference type="InterPro" id="IPR001466">
    <property type="entry name" value="Beta-lactam-related"/>
</dbReference>
<dbReference type="SUPFAM" id="SSF56601">
    <property type="entry name" value="beta-lactamase/transpeptidase-like"/>
    <property type="match status" value="1"/>
</dbReference>
<gene>
    <name evidence="2" type="ORF">Rhe02_73130</name>
</gene>
<dbReference type="Proteomes" id="UP000612899">
    <property type="component" value="Unassembled WGS sequence"/>
</dbReference>
<feature type="domain" description="Beta-lactamase-related" evidence="1">
    <location>
        <begin position="18"/>
        <end position="336"/>
    </location>
</feature>
<dbReference type="PANTHER" id="PTHR46825">
    <property type="entry name" value="D-ALANYL-D-ALANINE-CARBOXYPEPTIDASE/ENDOPEPTIDASE AMPH"/>
    <property type="match status" value="1"/>
</dbReference>
<dbReference type="EMBL" id="BONY01000064">
    <property type="protein sequence ID" value="GIH09246.1"/>
    <property type="molecule type" value="Genomic_DNA"/>
</dbReference>
<evidence type="ECO:0000259" key="1">
    <source>
        <dbReference type="Pfam" id="PF00144"/>
    </source>
</evidence>
<evidence type="ECO:0000313" key="3">
    <source>
        <dbReference type="Proteomes" id="UP000612899"/>
    </source>
</evidence>
<dbReference type="Pfam" id="PF00144">
    <property type="entry name" value="Beta-lactamase"/>
    <property type="match status" value="1"/>
</dbReference>
<name>A0A8J3QH79_9ACTN</name>
<accession>A0A8J3QH79</accession>
<comment type="caution">
    <text evidence="2">The sequence shown here is derived from an EMBL/GenBank/DDBJ whole genome shotgun (WGS) entry which is preliminary data.</text>
</comment>
<dbReference type="RefSeq" id="WP_203912983.1">
    <property type="nucleotide sequence ID" value="NZ_BONY01000064.1"/>
</dbReference>
<dbReference type="InterPro" id="IPR050491">
    <property type="entry name" value="AmpC-like"/>
</dbReference>
<dbReference type="Gene3D" id="3.40.710.10">
    <property type="entry name" value="DD-peptidase/beta-lactamase superfamily"/>
    <property type="match status" value="1"/>
</dbReference>
<dbReference type="AlphaFoldDB" id="A0A8J3QH79"/>
<protein>
    <recommendedName>
        <fullName evidence="1">Beta-lactamase-related domain-containing protein</fullName>
    </recommendedName>
</protein>
<dbReference type="PANTHER" id="PTHR46825:SF7">
    <property type="entry name" value="D-ALANYL-D-ALANINE CARBOXYPEPTIDASE"/>
    <property type="match status" value="1"/>
</dbReference>
<reference evidence="2" key="1">
    <citation type="submission" date="2021-01" db="EMBL/GenBank/DDBJ databases">
        <title>Whole genome shotgun sequence of Rhizocola hellebori NBRC 109834.</title>
        <authorList>
            <person name="Komaki H."/>
            <person name="Tamura T."/>
        </authorList>
    </citation>
    <scope>NUCLEOTIDE SEQUENCE</scope>
    <source>
        <strain evidence="2">NBRC 109834</strain>
    </source>
</reference>
<evidence type="ECO:0000313" key="2">
    <source>
        <dbReference type="EMBL" id="GIH09246.1"/>
    </source>
</evidence>
<keyword evidence="3" id="KW-1185">Reference proteome</keyword>
<organism evidence="2 3">
    <name type="scientific">Rhizocola hellebori</name>
    <dbReference type="NCBI Taxonomy" id="1392758"/>
    <lineage>
        <taxon>Bacteria</taxon>
        <taxon>Bacillati</taxon>
        <taxon>Actinomycetota</taxon>
        <taxon>Actinomycetes</taxon>
        <taxon>Micromonosporales</taxon>
        <taxon>Micromonosporaceae</taxon>
        <taxon>Rhizocola</taxon>
    </lineage>
</organism>
<proteinExistence type="predicted"/>
<dbReference type="InterPro" id="IPR012338">
    <property type="entry name" value="Beta-lactam/transpept-like"/>
</dbReference>
<sequence length="356" mass="38213">MTDVGYLQSMLQCDVDAMVADGAVGVIAQVCTDDGEIRARSGVADTATGAPVPFDAHFRIGSNTKTFVAVAMLQLIAEARLQLDDPLRRWLPGLLEGAGYDAEAIRVRHLLQHTSGISDYLLDERFQAVFADVDGLLHHFTADDLVGYALARPAVFKPGSRWEYSNINYILAGMIIERVTGRTWEQQVTERVIEPLGLRETVAPQQPQLPGPHAVGYYWDPDTDAYLDVTLMDPSWAGAAGSMVSTLHDLGIFWRAMGSGLLLPPAQVAQMRTTVVVNDPTRIAGGAYGLGIGAAPLSCGGVYWTHGGSLPGFKTFNAVSDDGETSVIISVSGHGKSEGTQTLGRDIIDRTLCALK</sequence>